<name>A0A542YUT1_9MICO</name>
<comment type="caution">
    <text evidence="2">The sequence shown here is derived from an EMBL/GenBank/DDBJ whole genome shotgun (WGS) entry which is preliminary data.</text>
</comment>
<dbReference type="Proteomes" id="UP000319516">
    <property type="component" value="Unassembled WGS sequence"/>
</dbReference>
<evidence type="ECO:0000313" key="3">
    <source>
        <dbReference type="Proteomes" id="UP000319516"/>
    </source>
</evidence>
<feature type="chain" id="PRO_5039718943" evidence="1">
    <location>
        <begin position="23"/>
        <end position="207"/>
    </location>
</feature>
<dbReference type="AlphaFoldDB" id="A0A542YUT1"/>
<keyword evidence="3" id="KW-1185">Reference proteome</keyword>
<evidence type="ECO:0000313" key="2">
    <source>
        <dbReference type="EMBL" id="TQL51841.1"/>
    </source>
</evidence>
<keyword evidence="1" id="KW-0732">Signal</keyword>
<feature type="signal peptide" evidence="1">
    <location>
        <begin position="1"/>
        <end position="22"/>
    </location>
</feature>
<protein>
    <submittedName>
        <fullName evidence="2">Uncharacterized protein</fullName>
    </submittedName>
</protein>
<proteinExistence type="predicted"/>
<accession>A0A542YUT1</accession>
<sequence length="207" mass="21408">MWLAAGCALIAGVALGAGGARALGGDDGPDSSATVTLPEQLDGMRPEADVIAEVVGGSDNAGAQETVRKRQTVRDEATVTLSAAYGGATTAGAAYSDDELETSVTVFAVAATSPGLWSSQDTESAPEILNLATPMEWVEVDGDAQCLTRPQTPYREGTDPADIESYVVRCQVSAEDHTVILEVQGSQMPPERGLELVQLAADEVEIG</sequence>
<gene>
    <name evidence="2" type="ORF">FB467_3007</name>
</gene>
<reference evidence="2 3" key="1">
    <citation type="submission" date="2019-06" db="EMBL/GenBank/DDBJ databases">
        <title>Sequencing the genomes of 1000 actinobacteria strains.</title>
        <authorList>
            <person name="Klenk H.-P."/>
        </authorList>
    </citation>
    <scope>NUCLEOTIDE SEQUENCE [LARGE SCALE GENOMIC DNA]</scope>
    <source>
        <strain evidence="2 3">DSM 12335</strain>
    </source>
</reference>
<dbReference type="EMBL" id="VFOP01000001">
    <property type="protein sequence ID" value="TQL51841.1"/>
    <property type="molecule type" value="Genomic_DNA"/>
</dbReference>
<organism evidence="2 3">
    <name type="scientific">Ornithinicoccus hortensis</name>
    <dbReference type="NCBI Taxonomy" id="82346"/>
    <lineage>
        <taxon>Bacteria</taxon>
        <taxon>Bacillati</taxon>
        <taxon>Actinomycetota</taxon>
        <taxon>Actinomycetes</taxon>
        <taxon>Micrococcales</taxon>
        <taxon>Intrasporangiaceae</taxon>
        <taxon>Ornithinicoccus</taxon>
    </lineage>
</organism>
<evidence type="ECO:0000256" key="1">
    <source>
        <dbReference type="SAM" id="SignalP"/>
    </source>
</evidence>